<dbReference type="RefSeq" id="WP_148979887.1">
    <property type="nucleotide sequence ID" value="NZ_JBNILM010000006.1"/>
</dbReference>
<sequence length="105" mass="12082">MAKVASENKIAERVKFWEEQDQINKEIIPRVIKNHELITDLSMQLDQNQRLIAKLVDEVEKNKDVLESTIRDGSKITDRRITKVSLASLIMATLAFIISMISLFI</sequence>
<reference evidence="2 3" key="1">
    <citation type="submission" date="2019-08" db="EMBL/GenBank/DDBJ databases">
        <title>Bacillus genomes from the desert of Cuatro Cienegas, Coahuila.</title>
        <authorList>
            <person name="Olmedo-Alvarez G."/>
        </authorList>
    </citation>
    <scope>NUCLEOTIDE SEQUENCE [LARGE SCALE GENOMIC DNA]</scope>
    <source>
        <strain evidence="2 3">CH98b_3T</strain>
    </source>
</reference>
<comment type="caution">
    <text evidence="2">The sequence shown here is derived from an EMBL/GenBank/DDBJ whole genome shotgun (WGS) entry which is preliminary data.</text>
</comment>
<evidence type="ECO:0000313" key="2">
    <source>
        <dbReference type="EMBL" id="TYS69978.1"/>
    </source>
</evidence>
<organism evidence="2 3">
    <name type="scientific">Sutcliffiella horikoshii</name>
    <dbReference type="NCBI Taxonomy" id="79883"/>
    <lineage>
        <taxon>Bacteria</taxon>
        <taxon>Bacillati</taxon>
        <taxon>Bacillota</taxon>
        <taxon>Bacilli</taxon>
        <taxon>Bacillales</taxon>
        <taxon>Bacillaceae</taxon>
        <taxon>Sutcliffiella</taxon>
    </lineage>
</organism>
<dbReference type="AlphaFoldDB" id="A0A5D4T5K2"/>
<evidence type="ECO:0000313" key="3">
    <source>
        <dbReference type="Proteomes" id="UP000324517"/>
    </source>
</evidence>
<name>A0A5D4T5K2_9BACI</name>
<feature type="transmembrane region" description="Helical" evidence="1">
    <location>
        <begin position="84"/>
        <end position="104"/>
    </location>
</feature>
<keyword evidence="1" id="KW-1133">Transmembrane helix</keyword>
<dbReference type="OrthoDB" id="9991973at2"/>
<proteinExistence type="predicted"/>
<accession>A0A5D4T5K2</accession>
<gene>
    <name evidence="2" type="ORF">FZC75_15150</name>
</gene>
<protein>
    <submittedName>
        <fullName evidence="2">Uncharacterized protein</fullName>
    </submittedName>
</protein>
<keyword evidence="1" id="KW-0812">Transmembrane</keyword>
<dbReference type="EMBL" id="VTET01000008">
    <property type="protein sequence ID" value="TYS69978.1"/>
    <property type="molecule type" value="Genomic_DNA"/>
</dbReference>
<keyword evidence="1" id="KW-0472">Membrane</keyword>
<evidence type="ECO:0000256" key="1">
    <source>
        <dbReference type="SAM" id="Phobius"/>
    </source>
</evidence>
<dbReference type="Proteomes" id="UP000324517">
    <property type="component" value="Unassembled WGS sequence"/>
</dbReference>